<reference evidence="1" key="1">
    <citation type="submission" date="2017-07" db="EMBL/GenBank/DDBJ databases">
        <authorList>
            <person name="Mikheyev A."/>
            <person name="Grau M."/>
        </authorList>
    </citation>
    <scope>NUCLEOTIDE SEQUENCE</scope>
    <source>
        <tissue evidence="1">Venom_gland</tissue>
    </source>
</reference>
<dbReference type="EMBL" id="IACJ01151857">
    <property type="protein sequence ID" value="LAA63260.1"/>
    <property type="molecule type" value="Transcribed_RNA"/>
</dbReference>
<sequence>MWIAINQFQKISHLNLVSSAWNVGKCLCFLTREWILLVSSSARPKRREYLSCRHPFHSVLFRKAHGCFAPGKKMDHLPCSFVPTVDIIVMPSFLSSKTNPVGSSGPS</sequence>
<reference evidence="1" key="2">
    <citation type="submission" date="2017-11" db="EMBL/GenBank/DDBJ databases">
        <title>Coralsnake Venomics: Analyses of Venom Gland Transcriptomes and Proteomes of Six Brazilian Taxa.</title>
        <authorList>
            <person name="Aird S.D."/>
            <person name="Jorge da Silva N."/>
            <person name="Qiu L."/>
            <person name="Villar-Briones A."/>
            <person name="Aparecida-Saddi V."/>
            <person name="Campos-Telles M.P."/>
            <person name="Grau M."/>
            <person name="Mikheyev A.S."/>
        </authorList>
    </citation>
    <scope>NUCLEOTIDE SEQUENCE</scope>
    <source>
        <tissue evidence="1">Venom_gland</tissue>
    </source>
</reference>
<evidence type="ECO:0000313" key="1">
    <source>
        <dbReference type="EMBL" id="LAA63260.1"/>
    </source>
</evidence>
<name>A0A2D4GU55_MICCO</name>
<organism evidence="1">
    <name type="scientific">Micrurus corallinus</name>
    <name type="common">Brazilian coral snake</name>
    <dbReference type="NCBI Taxonomy" id="54390"/>
    <lineage>
        <taxon>Eukaryota</taxon>
        <taxon>Metazoa</taxon>
        <taxon>Chordata</taxon>
        <taxon>Craniata</taxon>
        <taxon>Vertebrata</taxon>
        <taxon>Euteleostomi</taxon>
        <taxon>Lepidosauria</taxon>
        <taxon>Squamata</taxon>
        <taxon>Bifurcata</taxon>
        <taxon>Unidentata</taxon>
        <taxon>Episquamata</taxon>
        <taxon>Toxicofera</taxon>
        <taxon>Serpentes</taxon>
        <taxon>Colubroidea</taxon>
        <taxon>Elapidae</taxon>
        <taxon>Elapinae</taxon>
        <taxon>Micrurus</taxon>
    </lineage>
</organism>
<accession>A0A2D4GU55</accession>
<protein>
    <submittedName>
        <fullName evidence="1">Uncharacterized protein</fullName>
    </submittedName>
</protein>
<dbReference type="AlphaFoldDB" id="A0A2D4GU55"/>
<proteinExistence type="predicted"/>